<dbReference type="RefSeq" id="WP_168450257.1">
    <property type="nucleotide sequence ID" value="NZ_JAAWWK010000003.1"/>
</dbReference>
<proteinExistence type="predicted"/>
<name>A0ABX1GET2_9GAMM</name>
<dbReference type="EMBL" id="JAAWWK010000003">
    <property type="protein sequence ID" value="NKI17714.1"/>
    <property type="molecule type" value="Genomic_DNA"/>
</dbReference>
<evidence type="ECO:0000313" key="3">
    <source>
        <dbReference type="Proteomes" id="UP000765845"/>
    </source>
</evidence>
<sequence>MKSRLVAALLIASGANAALAGGVAFRFGDDSFGVSLAGDMSAESSAQFDWMHHEDDADLVALGLYANGRRGALTGRVGAKGIALNADDSGFDGGVLAFGGDLSLPFNDLVRARAGYYYGPDATSYSDVIGYNEWSASMEFTLFQNSALQLGYGDIEFDAEKGGEFDFEDGPFIRLQLRL</sequence>
<feature type="signal peptide" evidence="1">
    <location>
        <begin position="1"/>
        <end position="20"/>
    </location>
</feature>
<gene>
    <name evidence="2" type="ORF">HCU74_09800</name>
</gene>
<dbReference type="Proteomes" id="UP000765845">
    <property type="component" value="Unassembled WGS sequence"/>
</dbReference>
<comment type="caution">
    <text evidence="2">The sequence shown here is derived from an EMBL/GenBank/DDBJ whole genome shotgun (WGS) entry which is preliminary data.</text>
</comment>
<evidence type="ECO:0000313" key="2">
    <source>
        <dbReference type="EMBL" id="NKI17714.1"/>
    </source>
</evidence>
<reference evidence="2 3" key="1">
    <citation type="submission" date="2020-04" db="EMBL/GenBank/DDBJ databases">
        <authorList>
            <person name="Yoon J."/>
        </authorList>
    </citation>
    <scope>NUCLEOTIDE SEQUENCE [LARGE SCALE GENOMIC DNA]</scope>
    <source>
        <strain evidence="2 3">KMU-166</strain>
    </source>
</reference>
<feature type="chain" id="PRO_5046796565" description="YfaZ" evidence="1">
    <location>
        <begin position="21"/>
        <end position="179"/>
    </location>
</feature>
<organism evidence="2 3">
    <name type="scientific">Spongiibacter thalassae</name>
    <dbReference type="NCBI Taxonomy" id="2721624"/>
    <lineage>
        <taxon>Bacteria</taxon>
        <taxon>Pseudomonadati</taxon>
        <taxon>Pseudomonadota</taxon>
        <taxon>Gammaproteobacteria</taxon>
        <taxon>Cellvibrionales</taxon>
        <taxon>Spongiibacteraceae</taxon>
        <taxon>Spongiibacter</taxon>
    </lineage>
</organism>
<dbReference type="InterPro" id="IPR009998">
    <property type="entry name" value="YfaZ"/>
</dbReference>
<evidence type="ECO:0008006" key="4">
    <source>
        <dbReference type="Google" id="ProtNLM"/>
    </source>
</evidence>
<accession>A0ABX1GET2</accession>
<evidence type="ECO:0000256" key="1">
    <source>
        <dbReference type="SAM" id="SignalP"/>
    </source>
</evidence>
<keyword evidence="3" id="KW-1185">Reference proteome</keyword>
<protein>
    <recommendedName>
        <fullName evidence="4">YfaZ</fullName>
    </recommendedName>
</protein>
<keyword evidence="1" id="KW-0732">Signal</keyword>
<dbReference type="Pfam" id="PF07437">
    <property type="entry name" value="YfaZ"/>
    <property type="match status" value="1"/>
</dbReference>